<dbReference type="AlphaFoldDB" id="A0A1G7Y9H7"/>
<name>A0A1G7Y9H7_9ACTN</name>
<gene>
    <name evidence="5" type="ORF">OHN36_01800</name>
    <name evidence="4" type="ORF">SAMN05216260_13728</name>
</gene>
<feature type="domain" description="SPW repeat-containing integral membrane" evidence="3">
    <location>
        <begin position="49"/>
        <end position="147"/>
    </location>
</feature>
<evidence type="ECO:0000256" key="2">
    <source>
        <dbReference type="SAM" id="Phobius"/>
    </source>
</evidence>
<feature type="compositionally biased region" description="Polar residues" evidence="1">
    <location>
        <begin position="1"/>
        <end position="11"/>
    </location>
</feature>
<dbReference type="OrthoDB" id="3638638at2"/>
<evidence type="ECO:0000313" key="5">
    <source>
        <dbReference type="EMBL" id="WUR35995.1"/>
    </source>
</evidence>
<accession>A0A1G7Y9H7</accession>
<dbReference type="Proteomes" id="UP000198614">
    <property type="component" value="Unassembled WGS sequence"/>
</dbReference>
<dbReference type="EMBL" id="FNAX01000037">
    <property type="protein sequence ID" value="SDG93027.1"/>
    <property type="molecule type" value="Genomic_DNA"/>
</dbReference>
<evidence type="ECO:0000259" key="3">
    <source>
        <dbReference type="Pfam" id="PF03779"/>
    </source>
</evidence>
<keyword evidence="7" id="KW-1185">Reference proteome</keyword>
<dbReference type="InterPro" id="IPR005530">
    <property type="entry name" value="SPW"/>
</dbReference>
<reference evidence="4 6" key="1">
    <citation type="submission" date="2016-10" db="EMBL/GenBank/DDBJ databases">
        <authorList>
            <person name="de Groot N.N."/>
        </authorList>
    </citation>
    <scope>NUCLEOTIDE SEQUENCE [LARGE SCALE GENOMIC DNA]</scope>
    <source>
        <strain evidence="4 6">CGMCC 4.1859</strain>
    </source>
</reference>
<evidence type="ECO:0000313" key="4">
    <source>
        <dbReference type="EMBL" id="SDG93027.1"/>
    </source>
</evidence>
<dbReference type="Pfam" id="PF03779">
    <property type="entry name" value="SPW"/>
    <property type="match status" value="1"/>
</dbReference>
<keyword evidence="2" id="KW-0812">Transmembrane</keyword>
<sequence length="164" mass="17646">MSYPQHSNGPRQTHPEMGSHSDMSTHPEIAEMRARLERTGSSGRAIALEGLALMAGLYAAISPWVIHYSSAAPNLRTNNLIIGLAVALVALCLTMAPERMLRMAWVLPPLGIWLLISPWVVTVGHTARTGAIWSNVVAGAVTCLMGLAAMGLTVGMNKRKRQSH</sequence>
<keyword evidence="2" id="KW-1133">Transmembrane helix</keyword>
<feature type="compositionally biased region" description="Basic and acidic residues" evidence="1">
    <location>
        <begin position="13"/>
        <end position="24"/>
    </location>
</feature>
<organism evidence="4 6">
    <name type="scientific">Streptomyces griseoaurantiacus</name>
    <dbReference type="NCBI Taxonomy" id="68213"/>
    <lineage>
        <taxon>Bacteria</taxon>
        <taxon>Bacillati</taxon>
        <taxon>Actinomycetota</taxon>
        <taxon>Actinomycetes</taxon>
        <taxon>Kitasatosporales</taxon>
        <taxon>Streptomycetaceae</taxon>
        <taxon>Streptomyces</taxon>
        <taxon>Streptomyces aurantiacus group</taxon>
    </lineage>
</organism>
<feature type="region of interest" description="Disordered" evidence="1">
    <location>
        <begin position="1"/>
        <end position="24"/>
    </location>
</feature>
<evidence type="ECO:0000313" key="6">
    <source>
        <dbReference type="Proteomes" id="UP000198614"/>
    </source>
</evidence>
<evidence type="ECO:0000256" key="1">
    <source>
        <dbReference type="SAM" id="MobiDB-lite"/>
    </source>
</evidence>
<feature type="transmembrane region" description="Helical" evidence="2">
    <location>
        <begin position="45"/>
        <end position="66"/>
    </location>
</feature>
<proteinExistence type="predicted"/>
<feature type="transmembrane region" description="Helical" evidence="2">
    <location>
        <begin position="132"/>
        <end position="154"/>
    </location>
</feature>
<feature type="transmembrane region" description="Helical" evidence="2">
    <location>
        <begin position="103"/>
        <end position="120"/>
    </location>
</feature>
<reference evidence="5" key="2">
    <citation type="submission" date="2022-10" db="EMBL/GenBank/DDBJ databases">
        <title>The complete genomes of actinobacterial strains from the NBC collection.</title>
        <authorList>
            <person name="Joergensen T.S."/>
            <person name="Alvarez Arevalo M."/>
            <person name="Sterndorff E.B."/>
            <person name="Faurdal D."/>
            <person name="Vuksanovic O."/>
            <person name="Mourched A.-S."/>
            <person name="Charusanti P."/>
            <person name="Shaw S."/>
            <person name="Blin K."/>
            <person name="Weber T."/>
        </authorList>
    </citation>
    <scope>NUCLEOTIDE SEQUENCE</scope>
    <source>
        <strain evidence="5">NBC_00489</strain>
    </source>
</reference>
<feature type="transmembrane region" description="Helical" evidence="2">
    <location>
        <begin position="78"/>
        <end position="96"/>
    </location>
</feature>
<keyword evidence="2" id="KW-0472">Membrane</keyword>
<protein>
    <submittedName>
        <fullName evidence="5">SPW repeat protein</fullName>
    </submittedName>
    <submittedName>
        <fullName evidence="4">SPW repeat-containing protein</fullName>
    </submittedName>
</protein>
<dbReference type="Proteomes" id="UP001432161">
    <property type="component" value="Chromosome"/>
</dbReference>
<dbReference type="EMBL" id="CP108330">
    <property type="protein sequence ID" value="WUR35995.1"/>
    <property type="molecule type" value="Genomic_DNA"/>
</dbReference>
<evidence type="ECO:0000313" key="7">
    <source>
        <dbReference type="Proteomes" id="UP001432161"/>
    </source>
</evidence>